<proteinExistence type="predicted"/>
<dbReference type="RefSeq" id="WP_109871299.1">
    <property type="nucleotide sequence ID" value="NZ_QGNA01000003.1"/>
</dbReference>
<keyword evidence="1" id="KW-0812">Transmembrane</keyword>
<feature type="domain" description="Inner membrane protein YgaP-like transmembrane" evidence="2">
    <location>
        <begin position="1"/>
        <end position="60"/>
    </location>
</feature>
<dbReference type="OrthoDB" id="9804804at2"/>
<keyword evidence="4" id="KW-1185">Reference proteome</keyword>
<feature type="transmembrane region" description="Helical" evidence="1">
    <location>
        <begin position="37"/>
        <end position="56"/>
    </location>
</feature>
<dbReference type="AlphaFoldDB" id="A0A317FG41"/>
<comment type="caution">
    <text evidence="3">The sequence shown here is derived from an EMBL/GenBank/DDBJ whole genome shotgun (WGS) entry which is preliminary data.</text>
</comment>
<organism evidence="3 4">
    <name type="scientific">Falsiroseomonas bella</name>
    <dbReference type="NCBI Taxonomy" id="2184016"/>
    <lineage>
        <taxon>Bacteria</taxon>
        <taxon>Pseudomonadati</taxon>
        <taxon>Pseudomonadota</taxon>
        <taxon>Alphaproteobacteria</taxon>
        <taxon>Acetobacterales</taxon>
        <taxon>Roseomonadaceae</taxon>
        <taxon>Falsiroseomonas</taxon>
    </lineage>
</organism>
<keyword evidence="1" id="KW-1133">Transmembrane helix</keyword>
<evidence type="ECO:0000259" key="2">
    <source>
        <dbReference type="Pfam" id="PF11127"/>
    </source>
</evidence>
<evidence type="ECO:0000256" key="1">
    <source>
        <dbReference type="SAM" id="Phobius"/>
    </source>
</evidence>
<name>A0A317FG41_9PROT</name>
<evidence type="ECO:0000313" key="4">
    <source>
        <dbReference type="Proteomes" id="UP000245765"/>
    </source>
</evidence>
<dbReference type="EMBL" id="QGNA01000003">
    <property type="protein sequence ID" value="PWS36506.1"/>
    <property type="molecule type" value="Genomic_DNA"/>
</dbReference>
<feature type="transmembrane region" description="Helical" evidence="1">
    <location>
        <begin position="12"/>
        <end position="31"/>
    </location>
</feature>
<protein>
    <submittedName>
        <fullName evidence="3">DUF2892 domain-containing protein</fullName>
    </submittedName>
</protein>
<reference evidence="4" key="1">
    <citation type="submission" date="2018-05" db="EMBL/GenBank/DDBJ databases">
        <authorList>
            <person name="Du Z."/>
            <person name="Wang X."/>
        </authorList>
    </citation>
    <scope>NUCLEOTIDE SEQUENCE [LARGE SCALE GENOMIC DNA]</scope>
    <source>
        <strain evidence="4">CQN31</strain>
    </source>
</reference>
<accession>A0A317FG41</accession>
<dbReference type="InterPro" id="IPR021309">
    <property type="entry name" value="YgaP-like_TM"/>
</dbReference>
<keyword evidence="1" id="KW-0472">Membrane</keyword>
<sequence length="66" mass="6927">MGRNVGSLDRTLRIGVGTAMVLMWIFGPLGWWGLIGFLPLVTGITGVCPIYPLIGVNTAGAAPDRS</sequence>
<gene>
    <name evidence="3" type="ORF">DFH01_15265</name>
</gene>
<evidence type="ECO:0000313" key="3">
    <source>
        <dbReference type="EMBL" id="PWS36506.1"/>
    </source>
</evidence>
<dbReference type="Proteomes" id="UP000245765">
    <property type="component" value="Unassembled WGS sequence"/>
</dbReference>
<dbReference type="Pfam" id="PF11127">
    <property type="entry name" value="YgaP-like_TM"/>
    <property type="match status" value="1"/>
</dbReference>